<proteinExistence type="predicted"/>
<evidence type="ECO:0000313" key="2">
    <source>
        <dbReference type="EMBL" id="CAB1129231.1"/>
    </source>
</evidence>
<dbReference type="EMBL" id="LR778114">
    <property type="protein sequence ID" value="CAB1129231.1"/>
    <property type="molecule type" value="Genomic_DNA"/>
</dbReference>
<dbReference type="Proteomes" id="UP000503399">
    <property type="component" value="Chromosome"/>
</dbReference>
<evidence type="ECO:0000256" key="1">
    <source>
        <dbReference type="SAM" id="Phobius"/>
    </source>
</evidence>
<feature type="transmembrane region" description="Helical" evidence="1">
    <location>
        <begin position="179"/>
        <end position="199"/>
    </location>
</feature>
<feature type="transmembrane region" description="Helical" evidence="1">
    <location>
        <begin position="44"/>
        <end position="62"/>
    </location>
</feature>
<protein>
    <recommendedName>
        <fullName evidence="4">Type II secretion system protein GspF domain-containing protein</fullName>
    </recommendedName>
</protein>
<dbReference type="KEGG" id="hfv:R50_1730"/>
<sequence length="238" mass="25951">MGLSVLLPAAAVALLAGADRSRGQRRLPWPPLLAGLLAAWQGPRPWDGVPAAVWAGGFWWWVRMLDGERRRRRTEEDGRRALGRLAYRLETGQAFPPALEDTLREAGIVWPAGADPGQVLRRLVDRWPGPDWEAVETGWMLVMRQGGSLTAVVQAADAAASRRERRRRRQEEEAQGRRTTLLVMALAPLLTTAVLALALPAFWRVLAATGGGVGVLTAVAAVKYHRAGSRRPPRGGEG</sequence>
<evidence type="ECO:0000313" key="3">
    <source>
        <dbReference type="Proteomes" id="UP000503399"/>
    </source>
</evidence>
<reference evidence="2 3" key="1">
    <citation type="submission" date="2020-02" db="EMBL/GenBank/DDBJ databases">
        <authorList>
            <person name="Hogendoorn C."/>
        </authorList>
    </citation>
    <scope>NUCLEOTIDE SEQUENCE [LARGE SCALE GENOMIC DNA]</scope>
    <source>
        <strain evidence="2">R501</strain>
    </source>
</reference>
<keyword evidence="1" id="KW-1133">Transmembrane helix</keyword>
<feature type="transmembrane region" description="Helical" evidence="1">
    <location>
        <begin position="205"/>
        <end position="224"/>
    </location>
</feature>
<evidence type="ECO:0008006" key="4">
    <source>
        <dbReference type="Google" id="ProtNLM"/>
    </source>
</evidence>
<keyword evidence="3" id="KW-1185">Reference proteome</keyword>
<organism evidence="2 3">
    <name type="scientific">Candidatus Hydrogenisulfobacillus filiaventi</name>
    <dbReference type="NCBI Taxonomy" id="2707344"/>
    <lineage>
        <taxon>Bacteria</taxon>
        <taxon>Bacillati</taxon>
        <taxon>Bacillota</taxon>
        <taxon>Clostridia</taxon>
        <taxon>Eubacteriales</taxon>
        <taxon>Clostridiales Family XVII. Incertae Sedis</taxon>
        <taxon>Candidatus Hydrogenisulfobacillus</taxon>
    </lineage>
</organism>
<keyword evidence="1" id="KW-0472">Membrane</keyword>
<dbReference type="AlphaFoldDB" id="A0A6F8ZIF5"/>
<accession>A0A6F8ZIF5</accession>
<keyword evidence="1" id="KW-0812">Transmembrane</keyword>
<name>A0A6F8ZIF5_9FIRM</name>
<gene>
    <name evidence="2" type="ORF">R50_1730</name>
</gene>